<dbReference type="Proteomes" id="UP000216446">
    <property type="component" value="Unassembled WGS sequence"/>
</dbReference>
<dbReference type="GO" id="GO:0008124">
    <property type="term" value="F:4-alpha-hydroxytetrahydrobiopterin dehydratase activity"/>
    <property type="evidence" value="ECO:0007669"/>
    <property type="project" value="UniProtKB-UniRule"/>
</dbReference>
<keyword evidence="3 4" id="KW-0456">Lyase</keyword>
<dbReference type="InterPro" id="IPR036428">
    <property type="entry name" value="PCD_sf"/>
</dbReference>
<dbReference type="RefSeq" id="WP_094547606.1">
    <property type="nucleotide sequence ID" value="NZ_MQWB01000001.1"/>
</dbReference>
<dbReference type="NCBIfam" id="NF002017">
    <property type="entry name" value="PRK00823.1-2"/>
    <property type="match status" value="1"/>
</dbReference>
<dbReference type="EC" id="4.2.1.96" evidence="4"/>
<evidence type="ECO:0000256" key="4">
    <source>
        <dbReference type="HAMAP-Rule" id="MF_00434"/>
    </source>
</evidence>
<proteinExistence type="inferred from homology"/>
<dbReference type="OrthoDB" id="9794987at2"/>
<dbReference type="EMBL" id="MQWB01000001">
    <property type="protein sequence ID" value="OZC02890.1"/>
    <property type="molecule type" value="Genomic_DNA"/>
</dbReference>
<reference evidence="5 6" key="1">
    <citation type="submission" date="2016-11" db="EMBL/GenBank/DDBJ databases">
        <title>Study of marine rhodopsin-containing bacteria.</title>
        <authorList>
            <person name="Yoshizawa S."/>
            <person name="Kumagai Y."/>
            <person name="Kogure K."/>
        </authorList>
    </citation>
    <scope>NUCLEOTIDE SEQUENCE [LARGE SCALE GENOMIC DNA]</scope>
    <source>
        <strain evidence="5 6">SG-29</strain>
    </source>
</reference>
<gene>
    <name evidence="5" type="ORF">BSZ36_07840</name>
</gene>
<comment type="similarity">
    <text evidence="2 4">Belongs to the pterin-4-alpha-carbinolamine dehydratase family.</text>
</comment>
<dbReference type="InterPro" id="IPR001533">
    <property type="entry name" value="Pterin_deHydtase"/>
</dbReference>
<dbReference type="PANTHER" id="PTHR12599">
    <property type="entry name" value="PTERIN-4-ALPHA-CARBINOLAMINE DEHYDRATASE"/>
    <property type="match status" value="1"/>
</dbReference>
<dbReference type="Gene3D" id="3.30.1360.20">
    <property type="entry name" value="Transcriptional coactivator/pterin dehydratase"/>
    <property type="match status" value="1"/>
</dbReference>
<evidence type="ECO:0000256" key="2">
    <source>
        <dbReference type="ARBA" id="ARBA00006472"/>
    </source>
</evidence>
<keyword evidence="6" id="KW-1185">Reference proteome</keyword>
<protein>
    <recommendedName>
        <fullName evidence="4">Putative pterin-4-alpha-carbinolamine dehydratase</fullName>
        <shortName evidence="4">PHS</shortName>
        <ecNumber evidence="4">4.2.1.96</ecNumber>
    </recommendedName>
    <alternativeName>
        <fullName evidence="4">4-alpha-hydroxy-tetrahydropterin dehydratase</fullName>
    </alternativeName>
    <alternativeName>
        <fullName evidence="4">Pterin carbinolamine dehydratase</fullName>
        <shortName evidence="4">PCD</shortName>
    </alternativeName>
</protein>
<dbReference type="SUPFAM" id="SSF55248">
    <property type="entry name" value="PCD-like"/>
    <property type="match status" value="1"/>
</dbReference>
<dbReference type="AlphaFoldDB" id="A0A259TYX0"/>
<dbReference type="Pfam" id="PF01329">
    <property type="entry name" value="Pterin_4a"/>
    <property type="match status" value="1"/>
</dbReference>
<evidence type="ECO:0000313" key="5">
    <source>
        <dbReference type="EMBL" id="OZC02890.1"/>
    </source>
</evidence>
<evidence type="ECO:0000313" key="6">
    <source>
        <dbReference type="Proteomes" id="UP000216446"/>
    </source>
</evidence>
<accession>A0A259TYX0</accession>
<dbReference type="HAMAP" id="MF_00434">
    <property type="entry name" value="Pterin_4_alpha"/>
    <property type="match status" value="1"/>
</dbReference>
<evidence type="ECO:0000256" key="3">
    <source>
        <dbReference type="ARBA" id="ARBA00023239"/>
    </source>
</evidence>
<comment type="caution">
    <text evidence="5">The sequence shown here is derived from an EMBL/GenBank/DDBJ whole genome shotgun (WGS) entry which is preliminary data.</text>
</comment>
<organism evidence="5 6">
    <name type="scientific">Rubricoccus marinus</name>
    <dbReference type="NCBI Taxonomy" id="716817"/>
    <lineage>
        <taxon>Bacteria</taxon>
        <taxon>Pseudomonadati</taxon>
        <taxon>Rhodothermota</taxon>
        <taxon>Rhodothermia</taxon>
        <taxon>Rhodothermales</taxon>
        <taxon>Rubricoccaceae</taxon>
        <taxon>Rubricoccus</taxon>
    </lineage>
</organism>
<dbReference type="PANTHER" id="PTHR12599:SF0">
    <property type="entry name" value="PTERIN-4-ALPHA-CARBINOLAMINE DEHYDRATASE"/>
    <property type="match status" value="1"/>
</dbReference>
<name>A0A259TYX0_9BACT</name>
<dbReference type="InParanoid" id="A0A259TYX0"/>
<dbReference type="GO" id="GO:0006729">
    <property type="term" value="P:tetrahydrobiopterin biosynthetic process"/>
    <property type="evidence" value="ECO:0007669"/>
    <property type="project" value="InterPro"/>
</dbReference>
<sequence>MPARDALTDKQIDAALPEGWRRIQAEIGNRISREFRFANFRTAMGFIVRVGFEAEAMDHHPELFNVYDRVAVALTTHDAGDRVTETDLELARRIDALAD</sequence>
<evidence type="ECO:0000256" key="1">
    <source>
        <dbReference type="ARBA" id="ARBA00001554"/>
    </source>
</evidence>
<comment type="catalytic activity">
    <reaction evidence="1 4">
        <text>(4aS,6R)-4a-hydroxy-L-erythro-5,6,7,8-tetrahydrobiopterin = (6R)-L-erythro-6,7-dihydrobiopterin + H2O</text>
        <dbReference type="Rhea" id="RHEA:11920"/>
        <dbReference type="ChEBI" id="CHEBI:15377"/>
        <dbReference type="ChEBI" id="CHEBI:15642"/>
        <dbReference type="ChEBI" id="CHEBI:43120"/>
        <dbReference type="EC" id="4.2.1.96"/>
    </reaction>
</comment>